<dbReference type="AlphaFoldDB" id="A0A7D9I825"/>
<evidence type="ECO:0000313" key="3">
    <source>
        <dbReference type="EMBL" id="CAB4003228.1"/>
    </source>
</evidence>
<dbReference type="Pfam" id="PF04073">
    <property type="entry name" value="tRNA_edit"/>
    <property type="match status" value="1"/>
</dbReference>
<evidence type="ECO:0000256" key="1">
    <source>
        <dbReference type="ARBA" id="ARBA00010201"/>
    </source>
</evidence>
<evidence type="ECO:0000313" key="4">
    <source>
        <dbReference type="Proteomes" id="UP001152795"/>
    </source>
</evidence>
<dbReference type="EMBL" id="CACRXK020004571">
    <property type="protein sequence ID" value="CAB4003228.1"/>
    <property type="molecule type" value="Genomic_DNA"/>
</dbReference>
<comment type="caution">
    <text evidence="3">The sequence shown here is derived from an EMBL/GenBank/DDBJ whole genome shotgun (WGS) entry which is preliminary data.</text>
</comment>
<dbReference type="InterPro" id="IPR040285">
    <property type="entry name" value="ProX/PRXD1"/>
</dbReference>
<dbReference type="Gene3D" id="3.90.960.10">
    <property type="entry name" value="YbaK/aminoacyl-tRNA synthetase-associated domain"/>
    <property type="match status" value="1"/>
</dbReference>
<dbReference type="PANTHER" id="PTHR31423">
    <property type="entry name" value="YBAK DOMAIN-CONTAINING PROTEIN"/>
    <property type="match status" value="1"/>
</dbReference>
<dbReference type="Proteomes" id="UP001152795">
    <property type="component" value="Unassembled WGS sequence"/>
</dbReference>
<evidence type="ECO:0000256" key="2">
    <source>
        <dbReference type="ARBA" id="ARBA00031612"/>
    </source>
</evidence>
<dbReference type="InterPro" id="IPR007214">
    <property type="entry name" value="YbaK/aa-tRNA-synth-assoc-dom"/>
</dbReference>
<dbReference type="CDD" id="cd04335">
    <property type="entry name" value="PrdX_deacylase"/>
    <property type="match status" value="1"/>
</dbReference>
<dbReference type="FunFam" id="3.90.960.10:FF:000005">
    <property type="entry name" value="Putative prolyl-tRNA synthetase"/>
    <property type="match status" value="1"/>
</dbReference>
<sequence>MPGGREELMAFLDKEGISTETVEHPEVFTVEAMMEHLKDISGAVGKNLFLKDKKKKLWLLTTLHDREIDLKDIAKKVGAPGGLRFADEAILQEKLGVSQGCVTPLALFNDQAGDIKVILDSGFFNDGHERCYFHPMVNSASTGLTPDDLTKFVKATGHEAILIDF</sequence>
<gene>
    <name evidence="3" type="ORF">PACLA_8A032284</name>
</gene>
<keyword evidence="4" id="KW-1185">Reference proteome</keyword>
<proteinExistence type="inferred from homology"/>
<comment type="similarity">
    <text evidence="1">Belongs to the PRORSD1 family.</text>
</comment>
<organism evidence="3 4">
    <name type="scientific">Paramuricea clavata</name>
    <name type="common">Red gorgonian</name>
    <name type="synonym">Violescent sea-whip</name>
    <dbReference type="NCBI Taxonomy" id="317549"/>
    <lineage>
        <taxon>Eukaryota</taxon>
        <taxon>Metazoa</taxon>
        <taxon>Cnidaria</taxon>
        <taxon>Anthozoa</taxon>
        <taxon>Octocorallia</taxon>
        <taxon>Malacalcyonacea</taxon>
        <taxon>Plexauridae</taxon>
        <taxon>Paramuricea</taxon>
    </lineage>
</organism>
<dbReference type="InterPro" id="IPR036754">
    <property type="entry name" value="YbaK/aa-tRNA-synt-asso_dom_sf"/>
</dbReference>
<protein>
    <recommendedName>
        <fullName evidence="2">PrdX deacylase domain-containing protein 1</fullName>
    </recommendedName>
</protein>
<name>A0A7D9I825_PARCT</name>
<dbReference type="PANTHER" id="PTHR31423:SF3">
    <property type="entry name" value="PROLYL-TRNA SYNTHETASE ASSOCIATED DOMAIN-CONTAINING PROTEIN 1-RELATED"/>
    <property type="match status" value="1"/>
</dbReference>
<reference evidence="3" key="1">
    <citation type="submission" date="2020-04" db="EMBL/GenBank/DDBJ databases">
        <authorList>
            <person name="Alioto T."/>
            <person name="Alioto T."/>
            <person name="Gomez Garrido J."/>
        </authorList>
    </citation>
    <scope>NUCLEOTIDE SEQUENCE</scope>
    <source>
        <strain evidence="3">A484AB</strain>
    </source>
</reference>
<dbReference type="SUPFAM" id="SSF55826">
    <property type="entry name" value="YbaK/ProRS associated domain"/>
    <property type="match status" value="1"/>
</dbReference>
<dbReference type="OrthoDB" id="424586at2759"/>
<dbReference type="GO" id="GO:0002161">
    <property type="term" value="F:aminoacyl-tRNA deacylase activity"/>
    <property type="evidence" value="ECO:0007669"/>
    <property type="project" value="InterPro"/>
</dbReference>
<accession>A0A7D9I825</accession>